<keyword evidence="3" id="KW-1185">Reference proteome</keyword>
<reference evidence="2 3" key="1">
    <citation type="journal article" date="2018" name="Arch. Microbiol.">
        <title>New insights into the metabolic potential of the phototrophic purple bacterium Rhodopila globiformis DSM 161(T) from its draft genome sequence and evidence for a vanadium-dependent nitrogenase.</title>
        <authorList>
            <person name="Imhoff J.F."/>
            <person name="Rahn T."/>
            <person name="Kunzel S."/>
            <person name="Neulinger S.C."/>
        </authorList>
    </citation>
    <scope>NUCLEOTIDE SEQUENCE [LARGE SCALE GENOMIC DNA]</scope>
    <source>
        <strain evidence="2 3">DSM 16996</strain>
    </source>
</reference>
<dbReference type="EMBL" id="NHSJ01000041">
    <property type="protein sequence ID" value="PPQ32236.1"/>
    <property type="molecule type" value="Genomic_DNA"/>
</dbReference>
<feature type="region of interest" description="Disordered" evidence="1">
    <location>
        <begin position="16"/>
        <end position="42"/>
    </location>
</feature>
<evidence type="ECO:0000256" key="1">
    <source>
        <dbReference type="SAM" id="MobiDB-lite"/>
    </source>
</evidence>
<dbReference type="Proteomes" id="UP000239089">
    <property type="component" value="Unassembled WGS sequence"/>
</dbReference>
<comment type="caution">
    <text evidence="2">The sequence shown here is derived from an EMBL/GenBank/DDBJ whole genome shotgun (WGS) entry which is preliminary data.</text>
</comment>
<organism evidence="2 3">
    <name type="scientific">Rhodoblastus sphagnicola</name>
    <dbReference type="NCBI Taxonomy" id="333368"/>
    <lineage>
        <taxon>Bacteria</taxon>
        <taxon>Pseudomonadati</taxon>
        <taxon>Pseudomonadota</taxon>
        <taxon>Alphaproteobacteria</taxon>
        <taxon>Hyphomicrobiales</taxon>
        <taxon>Rhodoblastaceae</taxon>
        <taxon>Rhodoblastus</taxon>
    </lineage>
</organism>
<name>A0A2S6NC98_9HYPH</name>
<proteinExistence type="predicted"/>
<evidence type="ECO:0000313" key="3">
    <source>
        <dbReference type="Proteomes" id="UP000239089"/>
    </source>
</evidence>
<accession>A0A2S6NC98</accession>
<gene>
    <name evidence="2" type="ORF">CCR94_06175</name>
</gene>
<protein>
    <submittedName>
        <fullName evidence="2">Uncharacterized protein</fullName>
    </submittedName>
</protein>
<evidence type="ECO:0000313" key="2">
    <source>
        <dbReference type="EMBL" id="PPQ32236.1"/>
    </source>
</evidence>
<dbReference type="AlphaFoldDB" id="A0A2S6NC98"/>
<dbReference type="RefSeq" id="WP_104507011.1">
    <property type="nucleotide sequence ID" value="NZ_JACIGC010000002.1"/>
</dbReference>
<sequence length="103" mass="10664">MIRVRRLGLFVRGGGARSTLAAPSSPGKSCRNPRKTSAGRASITQLNSTSDSGAAYSAKVASYVPTGRGRCANSYTLACFPSTMSGALAKALPGSYTFTQIKN</sequence>